<feature type="region of interest" description="Disordered" evidence="1">
    <location>
        <begin position="1"/>
        <end position="149"/>
    </location>
</feature>
<feature type="compositionally biased region" description="Basic and acidic residues" evidence="1">
    <location>
        <begin position="516"/>
        <end position="529"/>
    </location>
</feature>
<protein>
    <submittedName>
        <fullName evidence="2">Uncharacterized protein</fullName>
    </submittedName>
</protein>
<reference evidence="2 3" key="1">
    <citation type="submission" date="2018-04" db="EMBL/GenBank/DDBJ databases">
        <authorList>
            <person name="Zhang X."/>
            <person name="Yuan J."/>
            <person name="Li F."/>
            <person name="Xiang J."/>
        </authorList>
    </citation>
    <scope>NUCLEOTIDE SEQUENCE [LARGE SCALE GENOMIC DNA]</scope>
    <source>
        <tissue evidence="2">Muscle</tissue>
    </source>
</reference>
<feature type="compositionally biased region" description="Polar residues" evidence="1">
    <location>
        <begin position="90"/>
        <end position="106"/>
    </location>
</feature>
<evidence type="ECO:0000313" key="3">
    <source>
        <dbReference type="Proteomes" id="UP000283509"/>
    </source>
</evidence>
<comment type="caution">
    <text evidence="2">The sequence shown here is derived from an EMBL/GenBank/DDBJ whole genome shotgun (WGS) entry which is preliminary data.</text>
</comment>
<feature type="compositionally biased region" description="Polar residues" evidence="1">
    <location>
        <begin position="68"/>
        <end position="81"/>
    </location>
</feature>
<gene>
    <name evidence="2" type="ORF">C7M84_004376</name>
</gene>
<reference evidence="2 3" key="2">
    <citation type="submission" date="2019-01" db="EMBL/GenBank/DDBJ databases">
        <title>The decoding of complex shrimp genome reveals the adaptation for benthos swimmer, frequently molting mechanism and breeding impact on genome.</title>
        <authorList>
            <person name="Sun Y."/>
            <person name="Gao Y."/>
            <person name="Yu Y."/>
        </authorList>
    </citation>
    <scope>NUCLEOTIDE SEQUENCE [LARGE SCALE GENOMIC DNA]</scope>
    <source>
        <tissue evidence="2">Muscle</tissue>
    </source>
</reference>
<feature type="compositionally biased region" description="Basic and acidic residues" evidence="1">
    <location>
        <begin position="354"/>
        <end position="397"/>
    </location>
</feature>
<organism evidence="2 3">
    <name type="scientific">Penaeus vannamei</name>
    <name type="common">Whiteleg shrimp</name>
    <name type="synonym">Litopenaeus vannamei</name>
    <dbReference type="NCBI Taxonomy" id="6689"/>
    <lineage>
        <taxon>Eukaryota</taxon>
        <taxon>Metazoa</taxon>
        <taxon>Ecdysozoa</taxon>
        <taxon>Arthropoda</taxon>
        <taxon>Crustacea</taxon>
        <taxon>Multicrustacea</taxon>
        <taxon>Malacostraca</taxon>
        <taxon>Eumalacostraca</taxon>
        <taxon>Eucarida</taxon>
        <taxon>Decapoda</taxon>
        <taxon>Dendrobranchiata</taxon>
        <taxon>Penaeoidea</taxon>
        <taxon>Penaeidae</taxon>
        <taxon>Penaeus</taxon>
    </lineage>
</organism>
<name>A0A423TKL1_PENVA</name>
<feature type="compositionally biased region" description="Low complexity" evidence="1">
    <location>
        <begin position="8"/>
        <end position="60"/>
    </location>
</feature>
<evidence type="ECO:0000313" key="2">
    <source>
        <dbReference type="EMBL" id="ROT76996.1"/>
    </source>
</evidence>
<feature type="compositionally biased region" description="Basic and acidic residues" evidence="1">
    <location>
        <begin position="274"/>
        <end position="289"/>
    </location>
</feature>
<evidence type="ECO:0000256" key="1">
    <source>
        <dbReference type="SAM" id="MobiDB-lite"/>
    </source>
</evidence>
<keyword evidence="3" id="KW-1185">Reference proteome</keyword>
<dbReference type="AlphaFoldDB" id="A0A423TKL1"/>
<proteinExistence type="predicted"/>
<accession>A0A423TKL1</accession>
<feature type="region of interest" description="Disordered" evidence="1">
    <location>
        <begin position="215"/>
        <end position="529"/>
    </location>
</feature>
<dbReference type="OrthoDB" id="10009867at2759"/>
<sequence>MPVPPTSPSVGRYSSYSSYSSYRTPSSSSYLGRTTSLDRSSYSSSYGGSYTSSYSSKYSRPPLPSYSASTDTYRSSRSLRQSPARPAYSRLSSDSHIETTPYSSRYANLVDGKRDTSSSRDSGYGSRLTSRDRSVDLVNGNGVDTSHFGPSHSSYACNYRWEARERDKADAKDADQNGEDEKVCISDRIRAFETRSSARERLGLPAGRESALASLRDTGLSSSKDSGLSLGDTSLSRRRAARASDAPTRTSSVRKSSPEGVSRDAADENANTSSERRPSVTELCRKYDSNHNVTNGVARQEDEEDGSDGGSVCSGGPALEEATIRPTRKAAESTRTDSPITARVDSPAGGRVDSPSRLRVDSPARNHVESPSRSRLESPTTGHKDRAQRDSPLRTRLDTSTTRQDSQADRDGRSSPVLNGTIDKVSVPRDAPSAVSPSHLSSARFRDPSCRTQRSRPFIPFTTRPSSHARPLLHFSPTTEKRHRHHPIQHTHTDSFPIIASASTNDPYLAPSEAPEPGREIPGRSGESE</sequence>
<dbReference type="EMBL" id="QCYY01001580">
    <property type="protein sequence ID" value="ROT76996.1"/>
    <property type="molecule type" value="Genomic_DNA"/>
</dbReference>
<feature type="compositionally biased region" description="Low complexity" evidence="1">
    <location>
        <begin position="217"/>
        <end position="234"/>
    </location>
</feature>
<dbReference type="Proteomes" id="UP000283509">
    <property type="component" value="Unassembled WGS sequence"/>
</dbReference>